<evidence type="ECO:0000313" key="4">
    <source>
        <dbReference type="EMBL" id="GIZ90854.1"/>
    </source>
</evidence>
<dbReference type="SUPFAM" id="SSF53335">
    <property type="entry name" value="S-adenosyl-L-methionine-dependent methyltransferases"/>
    <property type="match status" value="1"/>
</dbReference>
<dbReference type="GO" id="GO:0052706">
    <property type="term" value="F:L-histidine N(alpha)-methyltransferase activity"/>
    <property type="evidence" value="ECO:0007669"/>
    <property type="project" value="UniProtKB-EC"/>
</dbReference>
<dbReference type="EMBL" id="SSFO01000176">
    <property type="protein sequence ID" value="TXI31774.1"/>
    <property type="molecule type" value="Genomic_DNA"/>
</dbReference>
<dbReference type="Proteomes" id="UP000887228">
    <property type="component" value="Unassembled WGS sequence"/>
</dbReference>
<accession>A0A5C7W5L5</accession>
<dbReference type="InterPro" id="IPR035094">
    <property type="entry name" value="EgtD"/>
</dbReference>
<evidence type="ECO:0000313" key="9">
    <source>
        <dbReference type="Proteomes" id="UP000887228"/>
    </source>
</evidence>
<dbReference type="EMBL" id="BPMS01000037">
    <property type="protein sequence ID" value="GIZ90854.1"/>
    <property type="molecule type" value="Genomic_DNA"/>
</dbReference>
<dbReference type="InterPro" id="IPR019257">
    <property type="entry name" value="MeTrfase_dom"/>
</dbReference>
<reference evidence="4 9" key="2">
    <citation type="submission" date="2021-07" db="EMBL/GenBank/DDBJ databases">
        <title>Whole genome sequencing of carbapenem-resistant Pseudomonas spp. isolated in Japan.</title>
        <authorList>
            <person name="Suzuki M."/>
            <person name="Maehana S."/>
            <person name="Kitasato H."/>
        </authorList>
    </citation>
    <scope>NUCLEOTIDE SEQUENCE</scope>
    <source>
        <strain evidence="4">KAM435</strain>
        <strain evidence="5 9">KAM436</strain>
    </source>
</reference>
<dbReference type="InterPro" id="IPR029063">
    <property type="entry name" value="SAM-dependent_MTases_sf"/>
</dbReference>
<organism evidence="7 8">
    <name type="scientific">Aquipseudomonas alcaligenes</name>
    <name type="common">Pseudomonas alcaligenes</name>
    <dbReference type="NCBI Taxonomy" id="43263"/>
    <lineage>
        <taxon>Bacteria</taxon>
        <taxon>Pseudomonadati</taxon>
        <taxon>Pseudomonadota</taxon>
        <taxon>Gammaproteobacteria</taxon>
        <taxon>Pseudomonadales</taxon>
        <taxon>Pseudomonadaceae</taxon>
        <taxon>Aquipseudomonas</taxon>
    </lineage>
</organism>
<evidence type="ECO:0000259" key="3">
    <source>
        <dbReference type="Pfam" id="PF10017"/>
    </source>
</evidence>
<dbReference type="NCBIfam" id="TIGR03438">
    <property type="entry name" value="egtD_ergothio"/>
    <property type="match status" value="1"/>
</dbReference>
<gene>
    <name evidence="7" type="primary">egtD</name>
    <name evidence="7" type="ORF">E6Q69_10630</name>
    <name evidence="4" type="ORF">KAM435_41810</name>
    <name evidence="5" type="ORF">KAM436_41590</name>
    <name evidence="6" type="ORF">N5C05_14670</name>
</gene>
<dbReference type="AlphaFoldDB" id="A0A5C7W5L5"/>
<evidence type="ECO:0000256" key="1">
    <source>
        <dbReference type="ARBA" id="ARBA00022603"/>
    </source>
</evidence>
<name>A0A5C7W5L5_AQUAC</name>
<keyword evidence="2 7" id="KW-0808">Transferase</keyword>
<reference evidence="7 8" key="1">
    <citation type="submission" date="2018-09" db="EMBL/GenBank/DDBJ databases">
        <title>Metagenome Assembled Genomes from an Advanced Water Purification Facility.</title>
        <authorList>
            <person name="Stamps B.W."/>
            <person name="Spear J.R."/>
        </authorList>
    </citation>
    <scope>NUCLEOTIDE SEQUENCE [LARGE SCALE GENOMIC DNA]</scope>
    <source>
        <strain evidence="7">Bin_52_1</strain>
    </source>
</reference>
<reference evidence="6" key="3">
    <citation type="submission" date="2022-09" db="EMBL/GenBank/DDBJ databases">
        <title>Intensive care unit water sources are persistently colonized with multi-drug resistant bacteria and are the site of extensive horizontal gene transfer of antibiotic resistance genes.</title>
        <authorList>
            <person name="Diorio-Toth L."/>
        </authorList>
    </citation>
    <scope>NUCLEOTIDE SEQUENCE</scope>
    <source>
        <strain evidence="6">GD03990</strain>
    </source>
</reference>
<proteinExistence type="predicted"/>
<dbReference type="EMBL" id="JAOBYN010000013">
    <property type="protein sequence ID" value="MDH1055999.1"/>
    <property type="molecule type" value="Genomic_DNA"/>
</dbReference>
<keyword evidence="1 7" id="KW-0489">Methyltransferase</keyword>
<dbReference type="InterPro" id="IPR017804">
    <property type="entry name" value="MeTrfase_EgtD-like"/>
</dbReference>
<feature type="domain" description="Histidine-specific methyltransferase SAM-dependent" evidence="3">
    <location>
        <begin position="10"/>
        <end position="313"/>
    </location>
</feature>
<dbReference type="PIRSF" id="PIRSF018005">
    <property type="entry name" value="UCP018005"/>
    <property type="match status" value="1"/>
</dbReference>
<dbReference type="EMBL" id="BPMT01000034">
    <property type="protein sequence ID" value="GIZ95191.1"/>
    <property type="molecule type" value="Genomic_DNA"/>
</dbReference>
<evidence type="ECO:0000313" key="7">
    <source>
        <dbReference type="EMBL" id="TXI31774.1"/>
    </source>
</evidence>
<dbReference type="Gene3D" id="3.40.50.150">
    <property type="entry name" value="Vaccinia Virus protein VP39"/>
    <property type="match status" value="1"/>
</dbReference>
<evidence type="ECO:0000313" key="5">
    <source>
        <dbReference type="EMBL" id="GIZ95191.1"/>
    </source>
</evidence>
<sequence>MNDEQTLALHVLQGLSAPQKALSSAWFYDDEGSRIFQKIMALPEYYLTRAEHDLLRERADEIAHWIDADRHALDLIELGSGDGEKTLTLCQTLHDHDVDCIYRPMDVSAHALAELSQRFERHLPRMALEPMLADYFEHWPATSTQRRQVAMLLGSNLGNFDEDSAVALLRRIRARLREDDVLLLGLDLVKDPHIIQAAYDDAQGVTAEFNLNLLRRLNRELGMNFDLEAFSHFASYCPLQGVVRSFLVSRSRQVVSSAVLDREFRFAAGETIYTEQSQKYTEQGIDQLARASGFQSVRVITDERRWYALVVWRRTAEAG</sequence>
<evidence type="ECO:0000313" key="8">
    <source>
        <dbReference type="Proteomes" id="UP000321110"/>
    </source>
</evidence>
<dbReference type="Proteomes" id="UP000321110">
    <property type="component" value="Unassembled WGS sequence"/>
</dbReference>
<comment type="caution">
    <text evidence="7">The sequence shown here is derived from an EMBL/GenBank/DDBJ whole genome shotgun (WGS) entry which is preliminary data.</text>
</comment>
<protein>
    <submittedName>
        <fullName evidence="4">Dimethylhistidine N-methyltransferase</fullName>
    </submittedName>
    <submittedName>
        <fullName evidence="7">L-histidine N(Alpha)-methyltransferase</fullName>
        <ecNumber evidence="7">2.1.1.44</ecNumber>
    </submittedName>
</protein>
<dbReference type="PANTHER" id="PTHR43397:SF1">
    <property type="entry name" value="ERGOTHIONEINE BIOSYNTHESIS PROTEIN 1"/>
    <property type="match status" value="1"/>
</dbReference>
<dbReference type="RefSeq" id="WP_126882740.1">
    <property type="nucleotide sequence ID" value="NZ_AP024354.1"/>
</dbReference>
<evidence type="ECO:0000313" key="6">
    <source>
        <dbReference type="EMBL" id="MDH1055999.1"/>
    </source>
</evidence>
<evidence type="ECO:0000256" key="2">
    <source>
        <dbReference type="ARBA" id="ARBA00022679"/>
    </source>
</evidence>
<dbReference type="InterPro" id="IPR051128">
    <property type="entry name" value="EgtD_Methyltrsf_superfamily"/>
</dbReference>
<dbReference type="PANTHER" id="PTHR43397">
    <property type="entry name" value="ERGOTHIONEINE BIOSYNTHESIS PROTEIN 1"/>
    <property type="match status" value="1"/>
</dbReference>
<dbReference type="Proteomes" id="UP001158730">
    <property type="component" value="Unassembled WGS sequence"/>
</dbReference>
<dbReference type="EC" id="2.1.1.44" evidence="7"/>
<dbReference type="Proteomes" id="UP000887212">
    <property type="component" value="Unassembled WGS sequence"/>
</dbReference>
<dbReference type="GO" id="GO:0032259">
    <property type="term" value="P:methylation"/>
    <property type="evidence" value="ECO:0007669"/>
    <property type="project" value="UniProtKB-KW"/>
</dbReference>
<dbReference type="Pfam" id="PF10017">
    <property type="entry name" value="Methyltransf_33"/>
    <property type="match status" value="1"/>
</dbReference>